<keyword evidence="5 9" id="KW-0028">Amino-acid biosynthesis</keyword>
<dbReference type="InterPro" id="IPR013785">
    <property type="entry name" value="Aldolase_TIM"/>
</dbReference>
<dbReference type="UniPathway" id="UPA00035">
    <property type="reaction ID" value="UER00042"/>
</dbReference>
<evidence type="ECO:0000256" key="7">
    <source>
        <dbReference type="ARBA" id="ARBA00023141"/>
    </source>
</evidence>
<evidence type="ECO:0000259" key="10">
    <source>
        <dbReference type="Pfam" id="PF00697"/>
    </source>
</evidence>
<comment type="similarity">
    <text evidence="9">Belongs to the TrpF family.</text>
</comment>
<dbReference type="GO" id="GO:0000162">
    <property type="term" value="P:L-tryptophan biosynthetic process"/>
    <property type="evidence" value="ECO:0007669"/>
    <property type="project" value="UniProtKB-UniRule"/>
</dbReference>
<evidence type="ECO:0000256" key="8">
    <source>
        <dbReference type="ARBA" id="ARBA00023235"/>
    </source>
</evidence>
<dbReference type="EMBL" id="CP049934">
    <property type="protein sequence ID" value="QIM16488.1"/>
    <property type="molecule type" value="Genomic_DNA"/>
</dbReference>
<evidence type="ECO:0000256" key="4">
    <source>
        <dbReference type="ARBA" id="ARBA00022272"/>
    </source>
</evidence>
<evidence type="ECO:0000256" key="5">
    <source>
        <dbReference type="ARBA" id="ARBA00022605"/>
    </source>
</evidence>
<organism evidence="11 12">
    <name type="scientific">Leucobacter insecticola</name>
    <dbReference type="NCBI Taxonomy" id="2714934"/>
    <lineage>
        <taxon>Bacteria</taxon>
        <taxon>Bacillati</taxon>
        <taxon>Actinomycetota</taxon>
        <taxon>Actinomycetes</taxon>
        <taxon>Micrococcales</taxon>
        <taxon>Microbacteriaceae</taxon>
        <taxon>Leucobacter</taxon>
    </lineage>
</organism>
<evidence type="ECO:0000256" key="6">
    <source>
        <dbReference type="ARBA" id="ARBA00022822"/>
    </source>
</evidence>
<protein>
    <recommendedName>
        <fullName evidence="4 9">N-(5'-phosphoribosyl)anthranilate isomerase</fullName>
        <shortName evidence="9">PRAI</shortName>
        <ecNumber evidence="3 9">5.3.1.24</ecNumber>
    </recommendedName>
</protein>
<keyword evidence="6 9" id="KW-0822">Tryptophan biosynthesis</keyword>
<feature type="domain" description="N-(5'phosphoribosyl) anthranilate isomerase (PRAI)" evidence="10">
    <location>
        <begin position="3"/>
        <end position="198"/>
    </location>
</feature>
<accession>A0A6G8FJH3</accession>
<dbReference type="KEGG" id="lins:G7067_08765"/>
<dbReference type="GO" id="GO:0004640">
    <property type="term" value="F:phosphoribosylanthranilate isomerase activity"/>
    <property type="evidence" value="ECO:0007669"/>
    <property type="project" value="UniProtKB-UniRule"/>
</dbReference>
<gene>
    <name evidence="9" type="primary">trpF</name>
    <name evidence="11" type="ORF">G7067_08765</name>
</gene>
<name>A0A6G8FJH3_9MICO</name>
<dbReference type="EC" id="5.3.1.24" evidence="3 9"/>
<reference evidence="11 12" key="1">
    <citation type="submission" date="2020-03" db="EMBL/GenBank/DDBJ databases">
        <title>Leucobacter sp. nov., isolated from beetles.</title>
        <authorList>
            <person name="Hyun D.-W."/>
            <person name="Bae J.-W."/>
        </authorList>
    </citation>
    <scope>NUCLEOTIDE SEQUENCE [LARGE SCALE GENOMIC DNA]</scope>
    <source>
        <strain evidence="11 12">HDW9B</strain>
    </source>
</reference>
<evidence type="ECO:0000313" key="12">
    <source>
        <dbReference type="Proteomes" id="UP000501387"/>
    </source>
</evidence>
<dbReference type="PANTHER" id="PTHR42894">
    <property type="entry name" value="N-(5'-PHOSPHORIBOSYL)ANTHRANILATE ISOMERASE"/>
    <property type="match status" value="1"/>
</dbReference>
<proteinExistence type="inferred from homology"/>
<keyword evidence="8 9" id="KW-0413">Isomerase</keyword>
<dbReference type="AlphaFoldDB" id="A0A6G8FJH3"/>
<dbReference type="SUPFAM" id="SSF51366">
    <property type="entry name" value="Ribulose-phoshate binding barrel"/>
    <property type="match status" value="1"/>
</dbReference>
<evidence type="ECO:0000313" key="11">
    <source>
        <dbReference type="EMBL" id="QIM16488.1"/>
    </source>
</evidence>
<dbReference type="Proteomes" id="UP000501387">
    <property type="component" value="Chromosome"/>
</dbReference>
<dbReference type="Pfam" id="PF00697">
    <property type="entry name" value="PRAI"/>
    <property type="match status" value="1"/>
</dbReference>
<keyword evidence="7 9" id="KW-0057">Aromatic amino acid biosynthesis</keyword>
<sequence length="216" mass="22779">MYIKICGLRDAEMTRRTVDLGADAIGVVMSPGSPRDTSPEIASSIVSAARAASASVDTVLVVNRMPAAEAASLAAHLGFDVLQLHGSYSAQDFEAAKQHISRVWRATSLAANPDLRAGDFGEERLLVDGTRPGSGEPWDLSALQNAQLGDEWILAGGLDPESVAAAIAQSSPWGVDVSSGVERSPGVKDPARIQRFIREARQASSDTKNNPKETSV</sequence>
<keyword evidence="12" id="KW-1185">Reference proteome</keyword>
<dbReference type="RefSeq" id="WP_166323557.1">
    <property type="nucleotide sequence ID" value="NZ_CP049934.1"/>
</dbReference>
<dbReference type="Gene3D" id="3.20.20.70">
    <property type="entry name" value="Aldolase class I"/>
    <property type="match status" value="1"/>
</dbReference>
<dbReference type="InterPro" id="IPR001240">
    <property type="entry name" value="PRAI_dom"/>
</dbReference>
<evidence type="ECO:0000256" key="3">
    <source>
        <dbReference type="ARBA" id="ARBA00012572"/>
    </source>
</evidence>
<dbReference type="PANTHER" id="PTHR42894:SF1">
    <property type="entry name" value="N-(5'-PHOSPHORIBOSYL)ANTHRANILATE ISOMERASE"/>
    <property type="match status" value="1"/>
</dbReference>
<comment type="catalytic activity">
    <reaction evidence="1 9">
        <text>N-(5-phospho-beta-D-ribosyl)anthranilate = 1-(2-carboxyphenylamino)-1-deoxy-D-ribulose 5-phosphate</text>
        <dbReference type="Rhea" id="RHEA:21540"/>
        <dbReference type="ChEBI" id="CHEBI:18277"/>
        <dbReference type="ChEBI" id="CHEBI:58613"/>
        <dbReference type="EC" id="5.3.1.24"/>
    </reaction>
</comment>
<dbReference type="InterPro" id="IPR011060">
    <property type="entry name" value="RibuloseP-bd_barrel"/>
</dbReference>
<dbReference type="CDD" id="cd00405">
    <property type="entry name" value="PRAI"/>
    <property type="match status" value="1"/>
</dbReference>
<evidence type="ECO:0000256" key="1">
    <source>
        <dbReference type="ARBA" id="ARBA00001164"/>
    </source>
</evidence>
<evidence type="ECO:0000256" key="9">
    <source>
        <dbReference type="HAMAP-Rule" id="MF_00135"/>
    </source>
</evidence>
<dbReference type="InterPro" id="IPR044643">
    <property type="entry name" value="TrpF_fam"/>
</dbReference>
<comment type="pathway">
    <text evidence="2 9">Amino-acid biosynthesis; L-tryptophan biosynthesis; L-tryptophan from chorismate: step 3/5.</text>
</comment>
<dbReference type="HAMAP" id="MF_00135">
    <property type="entry name" value="PRAI"/>
    <property type="match status" value="1"/>
</dbReference>
<evidence type="ECO:0000256" key="2">
    <source>
        <dbReference type="ARBA" id="ARBA00004664"/>
    </source>
</evidence>